<evidence type="ECO:0000256" key="1">
    <source>
        <dbReference type="SAM" id="MobiDB-lite"/>
    </source>
</evidence>
<dbReference type="OrthoDB" id="10672838at2759"/>
<dbReference type="AlphaFoldDB" id="A0A7J0D7X4"/>
<evidence type="ECO:0000313" key="2">
    <source>
        <dbReference type="EMBL" id="GFS28764.1"/>
    </source>
</evidence>
<proteinExistence type="predicted"/>
<dbReference type="Proteomes" id="UP000585474">
    <property type="component" value="Unassembled WGS sequence"/>
</dbReference>
<name>A0A7J0D7X4_9ERIC</name>
<feature type="compositionally biased region" description="Basic and acidic residues" evidence="1">
    <location>
        <begin position="286"/>
        <end position="297"/>
    </location>
</feature>
<keyword evidence="3" id="KW-1185">Reference proteome</keyword>
<protein>
    <submittedName>
        <fullName evidence="2">Uncharacterized protein</fullName>
    </submittedName>
</protein>
<reference evidence="3" key="1">
    <citation type="submission" date="2019-07" db="EMBL/GenBank/DDBJ databases">
        <title>De Novo Assembly of kiwifruit Actinidia rufa.</title>
        <authorList>
            <person name="Sugita-Konishi S."/>
            <person name="Sato K."/>
            <person name="Mori E."/>
            <person name="Abe Y."/>
            <person name="Kisaki G."/>
            <person name="Hamano K."/>
            <person name="Suezawa K."/>
            <person name="Otani M."/>
            <person name="Fukuda T."/>
            <person name="Manabe T."/>
            <person name="Gomi K."/>
            <person name="Tabuchi M."/>
            <person name="Akimitsu K."/>
            <person name="Kataoka I."/>
        </authorList>
    </citation>
    <scope>NUCLEOTIDE SEQUENCE [LARGE SCALE GENOMIC DNA]</scope>
    <source>
        <strain evidence="3">cv. Fuchu</strain>
    </source>
</reference>
<gene>
    <name evidence="2" type="ORF">Acr_00g0003770</name>
</gene>
<sequence>MPVLITALRQEARHLKTRNRKRPKARKAGAQKRSDAKSEDFLYLYKPEGATAYLLQFELQNGFDLPVEVARASVALVEVAEKGEVEVEVSVAVDVDGLGADEAFLLSSRSALAPDLELALHRLASSPAKGRKIPLAANPLDSTVVASKCANVVAGAGSVKSSAGRGRLTRLPQRVSLQLSPAVVMTVRHTRHRIPLKWNFNCHNKASWHFLRMSGDSSIARPPHFCTLSLLAPAGNAVLHRIRGDSEILGQTPSFSALFFDFLIEIGLRSCPYLFQQLAEEHTFLTKREHEKEERKTGTMPGEASKAEVGDGSQRMVSSKHTPIPSPTREGELEQDIGPRIEEATSDLEHYKIPGSTTRMRLDVDQLLRSMRFSPSPEVEDDFGGCRPSRPMIEGNRGGKGNRQKIGIIRLINQMMAGARPIIGSINNPYEEVKLTGEIRPINNPNSCLQSRRAEEDIGFKEGSSLLMPLHTFSELAGFLLPTFVSRLTGPLFTQIASELPGYLDSRRGLTPVRPGRRMELYDKRASRFASIVTLASLSGKFREVRSRPFTDGRIRSYSNPVYSLAQALSENHSFFFSFRKLLTNKWKESSSLTFSVLLARVDQGEWILQLALTIQFTSLACFRFSSCIVSVNKVHSIKCLSRCLHFSAALGASASTFASSAYAFVSVFALAYALATGAPGVYGAPTFRSTGYRSMAYTPSTGFGSLSDDKDAGSTVDSNADSTAIAADFVFATDAGDPATQSVMGSPAPRASVTLYAIGKSAASTGYRPRTGRDTGRNAIPAFTASASALDVRVSVPTCASAVYPMP</sequence>
<feature type="region of interest" description="Disordered" evidence="1">
    <location>
        <begin position="286"/>
        <end position="333"/>
    </location>
</feature>
<evidence type="ECO:0000313" key="3">
    <source>
        <dbReference type="Proteomes" id="UP000585474"/>
    </source>
</evidence>
<accession>A0A7J0D7X4</accession>
<feature type="region of interest" description="Disordered" evidence="1">
    <location>
        <begin position="375"/>
        <end position="400"/>
    </location>
</feature>
<comment type="caution">
    <text evidence="2">The sequence shown here is derived from an EMBL/GenBank/DDBJ whole genome shotgun (WGS) entry which is preliminary data.</text>
</comment>
<dbReference type="EMBL" id="BJWL01000052">
    <property type="protein sequence ID" value="GFS28764.1"/>
    <property type="molecule type" value="Genomic_DNA"/>
</dbReference>
<organism evidence="2 3">
    <name type="scientific">Actinidia rufa</name>
    <dbReference type="NCBI Taxonomy" id="165716"/>
    <lineage>
        <taxon>Eukaryota</taxon>
        <taxon>Viridiplantae</taxon>
        <taxon>Streptophyta</taxon>
        <taxon>Embryophyta</taxon>
        <taxon>Tracheophyta</taxon>
        <taxon>Spermatophyta</taxon>
        <taxon>Magnoliopsida</taxon>
        <taxon>eudicotyledons</taxon>
        <taxon>Gunneridae</taxon>
        <taxon>Pentapetalae</taxon>
        <taxon>asterids</taxon>
        <taxon>Ericales</taxon>
        <taxon>Actinidiaceae</taxon>
        <taxon>Actinidia</taxon>
    </lineage>
</organism>